<reference evidence="1" key="1">
    <citation type="submission" date="2019-05" db="EMBL/GenBank/DDBJ databases">
        <title>Revised genome assembly of Burkholderiaceae (previously Ralstonia) sp. PBA.</title>
        <authorList>
            <person name="Gan H.M."/>
        </authorList>
    </citation>
    <scope>NUCLEOTIDE SEQUENCE</scope>
    <source>
        <strain evidence="1">PBA</strain>
    </source>
</reference>
<gene>
    <name evidence="1" type="primary">xerC</name>
    <name evidence="1" type="ORF">MW7_013585</name>
</gene>
<accession>A0ACD3SL77</accession>
<keyword evidence="2" id="KW-1185">Reference proteome</keyword>
<dbReference type="EMBL" id="AKCV02000025">
    <property type="protein sequence ID" value="TMS56997.1"/>
    <property type="molecule type" value="Genomic_DNA"/>
</dbReference>
<protein>
    <submittedName>
        <fullName evidence="1">Tyrosine recombinase XerC</fullName>
    </submittedName>
</protein>
<comment type="caution">
    <text evidence="1">The sequence shown here is derived from an EMBL/GenBank/DDBJ whole genome shotgun (WGS) entry which is preliminary data.</text>
</comment>
<name>A0ACD3SL77_9BURK</name>
<evidence type="ECO:0000313" key="2">
    <source>
        <dbReference type="Proteomes" id="UP000004277"/>
    </source>
</evidence>
<dbReference type="Proteomes" id="UP000004277">
    <property type="component" value="Unassembled WGS sequence"/>
</dbReference>
<organism evidence="1 2">
    <name type="scientific">Imbroritus primus</name>
    <dbReference type="NCBI Taxonomy" id="3058603"/>
    <lineage>
        <taxon>Bacteria</taxon>
        <taxon>Pseudomonadati</taxon>
        <taxon>Pseudomonadota</taxon>
        <taxon>Betaproteobacteria</taxon>
        <taxon>Burkholderiales</taxon>
        <taxon>Burkholderiaceae</taxon>
        <taxon>Imbroritus</taxon>
    </lineage>
</organism>
<proteinExistence type="predicted"/>
<sequence length="348" mass="37826">MPAAPGSPPEDPHDPPSTGGSSGSSPEHLPDPRITSYLAMLETGRRLSAHTLSNYSRDLRQLETLLAEGWPGRDLLAIDTSVIRRLAAQQHARGLSGRSIARQLSAWRGFYRWAALQGYPVAANPVDDVRAPKSPKRLPKALSVEYAVALMAPAGEDPNAPETLRDLAIYELLYSSGLRLSEVVQLDWRYVDEGGYQSGGWLTLEAAEVTVLGKGGKRRTVPVGSKACAALRAWLAARDAFVRPGVVLADAHALFLGARGTRISHRTIQQRLKAHALRAGVPANVHPHVLRHSFATHVLQSSGDLRAVQEMLGHASISTTQVYTALDFQHLAKVYDQAHPRAKKKPSR</sequence>
<evidence type="ECO:0000313" key="1">
    <source>
        <dbReference type="EMBL" id="TMS56997.1"/>
    </source>
</evidence>